<dbReference type="PANTHER" id="PTHR24232">
    <property type="entry name" value="G-PROTEIN COUPLED RECEPTOR"/>
    <property type="match status" value="1"/>
</dbReference>
<accession>A0ABM0S062</accession>
<dbReference type="RefSeq" id="XP_008586253.1">
    <property type="nucleotide sequence ID" value="XM_008588031.1"/>
</dbReference>
<feature type="transmembrane region" description="Helical" evidence="11">
    <location>
        <begin position="338"/>
        <end position="362"/>
    </location>
</feature>
<proteinExistence type="inferred from homology"/>
<keyword evidence="8 9" id="KW-0807">Transducer</keyword>
<dbReference type="PROSITE" id="PS00237">
    <property type="entry name" value="G_PROTEIN_RECEP_F1_1"/>
    <property type="match status" value="1"/>
</dbReference>
<feature type="region of interest" description="Disordered" evidence="10">
    <location>
        <begin position="1"/>
        <end position="96"/>
    </location>
</feature>
<evidence type="ECO:0000256" key="11">
    <source>
        <dbReference type="SAM" id="Phobius"/>
    </source>
</evidence>
<keyword evidence="2 9" id="KW-0812">Transmembrane</keyword>
<keyword evidence="7" id="KW-0325">Glycoprotein</keyword>
<dbReference type="Gene3D" id="1.20.1070.10">
    <property type="entry name" value="Rhodopsin 7-helix transmembrane proteins"/>
    <property type="match status" value="1"/>
</dbReference>
<feature type="domain" description="G-protein coupled receptors family 1 profile" evidence="12">
    <location>
        <begin position="210"/>
        <end position="438"/>
    </location>
</feature>
<dbReference type="PANTHER" id="PTHR24232:SF7">
    <property type="entry name" value="G-PROTEIN COUPLED RECEPTOR 20"/>
    <property type="match status" value="1"/>
</dbReference>
<evidence type="ECO:0000313" key="13">
    <source>
        <dbReference type="Proteomes" id="UP000694923"/>
    </source>
</evidence>
<dbReference type="PRINTS" id="PR00237">
    <property type="entry name" value="GPCRRHODOPSN"/>
</dbReference>
<evidence type="ECO:0000313" key="14">
    <source>
        <dbReference type="RefSeq" id="XP_008586253.1"/>
    </source>
</evidence>
<reference evidence="14" key="1">
    <citation type="submission" date="2025-08" db="UniProtKB">
        <authorList>
            <consortium name="RefSeq"/>
        </authorList>
    </citation>
    <scope>IDENTIFICATION</scope>
</reference>
<dbReference type="GeneID" id="103603501"/>
<dbReference type="Proteomes" id="UP000694923">
    <property type="component" value="Unplaced"/>
</dbReference>
<feature type="transmembrane region" description="Helical" evidence="11">
    <location>
        <begin position="229"/>
        <end position="247"/>
    </location>
</feature>
<feature type="transmembrane region" description="Helical" evidence="11">
    <location>
        <begin position="383"/>
        <end position="400"/>
    </location>
</feature>
<sequence length="500" mass="53441">MEILVPRAPSLRAQLLPGASRGGKELAPPPARPQPAAFTQKEPRAQPDVRPQEGAVRAGGRAERLSEQRLSGLPVSSRPVAKERLGDDKGTRLSGLVGNLGASGTCSQHPIQPKQAPQFPSGKAQGMLAAVMPSVSPAGPLATAAPNATVAAAAPNATVVAAAWANTSVPEMSLFHLFALLDEELHTAFPGLWLALMAVHGAIFLAGLVLNGLALYVFCCRTRAKMPSVIYTINLVVTDLLVGLSLPTRFAVFYSARGCLHCAFPHVLGYFVNMHCSILFLTCICVDRYLAIVRPDGSHRWRQPACAKAVCAFVWLAAVAVTLSVLGVTTGSRPCCRIFALTVLEFLLPLLVISVFTGRIVCALSRPGLLRQGRQRRVRAMQLLLTVLVIFLVCFTPFHARQVAVALWPNMPHHTSLVVYHVAVTLSSLNSCMDPIVYCFVTSSFQATVRGLFRRRGAEREPGSGDLISIHKSSKGSGQHHVLSTGPCVLTQALANGPEA</sequence>
<evidence type="ECO:0000256" key="6">
    <source>
        <dbReference type="ARBA" id="ARBA00023170"/>
    </source>
</evidence>
<gene>
    <name evidence="14" type="primary">GPR20</name>
</gene>
<evidence type="ECO:0000256" key="2">
    <source>
        <dbReference type="ARBA" id="ARBA00022692"/>
    </source>
</evidence>
<protein>
    <submittedName>
        <fullName evidence="14">G-protein coupled receptor 20</fullName>
    </submittedName>
</protein>
<comment type="similarity">
    <text evidence="9">Belongs to the G-protein coupled receptor 1 family.</text>
</comment>
<keyword evidence="4 9" id="KW-0297">G-protein coupled receptor</keyword>
<dbReference type="InterPro" id="IPR017452">
    <property type="entry name" value="GPCR_Rhodpsn_7TM"/>
</dbReference>
<evidence type="ECO:0000256" key="1">
    <source>
        <dbReference type="ARBA" id="ARBA00004141"/>
    </source>
</evidence>
<keyword evidence="6 9" id="KW-0675">Receptor</keyword>
<evidence type="ECO:0000259" key="12">
    <source>
        <dbReference type="PROSITE" id="PS50262"/>
    </source>
</evidence>
<keyword evidence="5 11" id="KW-0472">Membrane</keyword>
<feature type="compositionally biased region" description="Basic and acidic residues" evidence="10">
    <location>
        <begin position="41"/>
        <end position="51"/>
    </location>
</feature>
<evidence type="ECO:0000256" key="9">
    <source>
        <dbReference type="RuleBase" id="RU000688"/>
    </source>
</evidence>
<dbReference type="InterPro" id="IPR000276">
    <property type="entry name" value="GPCR_Rhodpsn"/>
</dbReference>
<feature type="transmembrane region" description="Helical" evidence="11">
    <location>
        <begin position="267"/>
        <end position="286"/>
    </location>
</feature>
<evidence type="ECO:0000256" key="4">
    <source>
        <dbReference type="ARBA" id="ARBA00023040"/>
    </source>
</evidence>
<dbReference type="PROSITE" id="PS50262">
    <property type="entry name" value="G_PROTEIN_RECEP_F1_2"/>
    <property type="match status" value="1"/>
</dbReference>
<name>A0ABM0S062_GALVR</name>
<evidence type="ECO:0000256" key="10">
    <source>
        <dbReference type="SAM" id="MobiDB-lite"/>
    </source>
</evidence>
<evidence type="ECO:0000256" key="7">
    <source>
        <dbReference type="ARBA" id="ARBA00023180"/>
    </source>
</evidence>
<evidence type="ECO:0000256" key="3">
    <source>
        <dbReference type="ARBA" id="ARBA00022989"/>
    </source>
</evidence>
<feature type="transmembrane region" description="Helical" evidence="11">
    <location>
        <begin position="192"/>
        <end position="217"/>
    </location>
</feature>
<dbReference type="CDD" id="cd15163">
    <property type="entry name" value="7tmA_GPR20"/>
    <property type="match status" value="1"/>
</dbReference>
<dbReference type="Pfam" id="PF00001">
    <property type="entry name" value="7tm_1"/>
    <property type="match status" value="1"/>
</dbReference>
<keyword evidence="13" id="KW-1185">Reference proteome</keyword>
<dbReference type="SUPFAM" id="SSF81321">
    <property type="entry name" value="Family A G protein-coupled receptor-like"/>
    <property type="match status" value="1"/>
</dbReference>
<comment type="subcellular location">
    <subcellularLocation>
        <location evidence="1">Membrane</location>
        <topology evidence="1">Multi-pass membrane protein</topology>
    </subcellularLocation>
</comment>
<organism evidence="13 14">
    <name type="scientific">Galeopterus variegatus</name>
    <name type="common">Malayan flying lemur</name>
    <name type="synonym">Cynocephalus variegatus</name>
    <dbReference type="NCBI Taxonomy" id="482537"/>
    <lineage>
        <taxon>Eukaryota</taxon>
        <taxon>Metazoa</taxon>
        <taxon>Chordata</taxon>
        <taxon>Craniata</taxon>
        <taxon>Vertebrata</taxon>
        <taxon>Euteleostomi</taxon>
        <taxon>Mammalia</taxon>
        <taxon>Eutheria</taxon>
        <taxon>Euarchontoglires</taxon>
        <taxon>Dermoptera</taxon>
        <taxon>Cynocephalidae</taxon>
        <taxon>Galeopterus</taxon>
    </lineage>
</organism>
<evidence type="ECO:0000256" key="5">
    <source>
        <dbReference type="ARBA" id="ARBA00023136"/>
    </source>
</evidence>
<evidence type="ECO:0000256" key="8">
    <source>
        <dbReference type="ARBA" id="ARBA00023224"/>
    </source>
</evidence>
<feature type="compositionally biased region" description="Basic and acidic residues" evidence="10">
    <location>
        <begin position="80"/>
        <end position="91"/>
    </location>
</feature>
<keyword evidence="3 11" id="KW-1133">Transmembrane helix</keyword>
<feature type="transmembrane region" description="Helical" evidence="11">
    <location>
        <begin position="306"/>
        <end position="326"/>
    </location>
</feature>